<name>A0A9D2GSF6_9BACT</name>
<dbReference type="EMBL" id="DXAQ01000068">
    <property type="protein sequence ID" value="HIZ89142.1"/>
    <property type="molecule type" value="Genomic_DNA"/>
</dbReference>
<reference evidence="1" key="1">
    <citation type="journal article" date="2021" name="PeerJ">
        <title>Extensive microbial diversity within the chicken gut microbiome revealed by metagenomics and culture.</title>
        <authorList>
            <person name="Gilroy R."/>
            <person name="Ravi A."/>
            <person name="Getino M."/>
            <person name="Pursley I."/>
            <person name="Horton D.L."/>
            <person name="Alikhan N.F."/>
            <person name="Baker D."/>
            <person name="Gharbi K."/>
            <person name="Hall N."/>
            <person name="Watson M."/>
            <person name="Adriaenssens E.M."/>
            <person name="Foster-Nyarko E."/>
            <person name="Jarju S."/>
            <person name="Secka A."/>
            <person name="Antonio M."/>
            <person name="Oren A."/>
            <person name="Chaudhuri R.R."/>
            <person name="La Ragione R."/>
            <person name="Hildebrand F."/>
            <person name="Pallen M.J."/>
        </authorList>
    </citation>
    <scope>NUCLEOTIDE SEQUENCE</scope>
    <source>
        <strain evidence="1">ChiW4-1371</strain>
    </source>
</reference>
<accession>A0A9D2GSF6</accession>
<comment type="caution">
    <text evidence="1">The sequence shown here is derived from an EMBL/GenBank/DDBJ whole genome shotgun (WGS) entry which is preliminary data.</text>
</comment>
<dbReference type="SUPFAM" id="SSF69279">
    <property type="entry name" value="Phage tail proteins"/>
    <property type="match status" value="1"/>
</dbReference>
<evidence type="ECO:0000313" key="1">
    <source>
        <dbReference type="EMBL" id="HIZ89142.1"/>
    </source>
</evidence>
<evidence type="ECO:0000313" key="2">
    <source>
        <dbReference type="Proteomes" id="UP000824176"/>
    </source>
</evidence>
<proteinExistence type="predicted"/>
<organism evidence="1 2">
    <name type="scientific">Candidatus Mucispirillum faecigallinarum</name>
    <dbReference type="NCBI Taxonomy" id="2838699"/>
    <lineage>
        <taxon>Bacteria</taxon>
        <taxon>Pseudomonadati</taxon>
        <taxon>Deferribacterota</taxon>
        <taxon>Deferribacteres</taxon>
        <taxon>Deferribacterales</taxon>
        <taxon>Mucispirillaceae</taxon>
        <taxon>Mucispirillum</taxon>
    </lineage>
</organism>
<gene>
    <name evidence="1" type="ORF">H9804_04295</name>
</gene>
<evidence type="ECO:0008006" key="3">
    <source>
        <dbReference type="Google" id="ProtNLM"/>
    </source>
</evidence>
<sequence>MARISNLNITYKGKDISKDISASLISFTYTDNEQGKADEIELLLENKKGLWSGSWYPEKGSVIEAGLKLYDWNKMGEIINVKWGRFTIDELTMSSAGTFSMKAISEKCAGAFSTEKKCRTFENITLKDMVTKIADENNMQLVYKAQKNTKYTKLYQLYYTDSSFIFMQADKAGHKCKISDDKIIIYDNSIKNTGIKLKPSNVSAYEFKGKTFGTYKAAEVKYFNAETGEVVTYRAEDTNIKNDSVLIIDEHAESSEEAKSIAEAELKKANDKEITGSVSLMGNPEIFTGCELEINGVGVFSGTYIVEKVTHSISNSQGYTTSFDCYMKR</sequence>
<dbReference type="Proteomes" id="UP000824176">
    <property type="component" value="Unassembled WGS sequence"/>
</dbReference>
<dbReference type="AlphaFoldDB" id="A0A9D2GSF6"/>
<reference evidence="1" key="2">
    <citation type="submission" date="2021-04" db="EMBL/GenBank/DDBJ databases">
        <authorList>
            <person name="Gilroy R."/>
        </authorList>
    </citation>
    <scope>NUCLEOTIDE SEQUENCE</scope>
    <source>
        <strain evidence="1">ChiW4-1371</strain>
    </source>
</reference>
<protein>
    <recommendedName>
        <fullName evidence="3">Phage late control gene D protein (GPD)</fullName>
    </recommendedName>
</protein>